<organism evidence="1 2">
    <name type="scientific">Cotesia congregata</name>
    <name type="common">Parasitoid wasp</name>
    <name type="synonym">Apanteles congregatus</name>
    <dbReference type="NCBI Taxonomy" id="51543"/>
    <lineage>
        <taxon>Eukaryota</taxon>
        <taxon>Metazoa</taxon>
        <taxon>Ecdysozoa</taxon>
        <taxon>Arthropoda</taxon>
        <taxon>Hexapoda</taxon>
        <taxon>Insecta</taxon>
        <taxon>Pterygota</taxon>
        <taxon>Neoptera</taxon>
        <taxon>Endopterygota</taxon>
        <taxon>Hymenoptera</taxon>
        <taxon>Apocrita</taxon>
        <taxon>Ichneumonoidea</taxon>
        <taxon>Braconidae</taxon>
        <taxon>Microgastrinae</taxon>
        <taxon>Cotesia</taxon>
    </lineage>
</organism>
<name>A0A8J2HAF5_COTCN</name>
<evidence type="ECO:0000313" key="1">
    <source>
        <dbReference type="EMBL" id="CAG5090515.1"/>
    </source>
</evidence>
<dbReference type="OrthoDB" id="90756at2759"/>
<sequence length="447" mass="52349">MNLIKVKGKSENSFDYIHEKWIFKEIKESNEQKFKCKSYKSKFKCPAILQKISDEYKGDDSLHNHPHPVIRTRMEPVNKMKVPKTTRKITASKRITIKPTVPEKLKEFKNLVTAYQLIKSTFIAQVEADDGSCASILSTKYCFDLLGKAEEIYLHATYKIQLSDIKISQILIFFVRRNNIGIPCVFVLSDSTIKSLYAKIWENLILRIPSIKENLKRVVTDCYLPLTFAILEALPQTDVKGCWMNYIRMAARQWKSCNLVNMRHEVLKWSFLIPSLPPDQFKNAIMEINETIRDKKETYIEPVTEKFMSFIKRWWEPAATIISFSNSTNDSINISEYFDRHMGSEFGSLTPDIFQFSECIKRICDNSENTWKMMERGAQFELYEKQSFIKINNHISNNLELLSDGKISLEEYFKQAMTSDIHELILKILETRQYKNDVGRLDEFHKN</sequence>
<dbReference type="AlphaFoldDB" id="A0A8J2HAF5"/>
<keyword evidence="2" id="KW-1185">Reference proteome</keyword>
<gene>
    <name evidence="1" type="ORF">HICCMSTLAB_LOCUS5663</name>
</gene>
<evidence type="ECO:0000313" key="2">
    <source>
        <dbReference type="Proteomes" id="UP000786811"/>
    </source>
</evidence>
<dbReference type="Proteomes" id="UP000786811">
    <property type="component" value="Unassembled WGS sequence"/>
</dbReference>
<protein>
    <submittedName>
        <fullName evidence="1">Uncharacterized protein</fullName>
    </submittedName>
</protein>
<reference evidence="1" key="1">
    <citation type="submission" date="2021-04" db="EMBL/GenBank/DDBJ databases">
        <authorList>
            <person name="Chebbi M.A.C M."/>
        </authorList>
    </citation>
    <scope>NUCLEOTIDE SEQUENCE</scope>
</reference>
<proteinExistence type="predicted"/>
<dbReference type="EMBL" id="CAJNRD030001119">
    <property type="protein sequence ID" value="CAG5090515.1"/>
    <property type="molecule type" value="Genomic_DNA"/>
</dbReference>
<accession>A0A8J2HAF5</accession>
<comment type="caution">
    <text evidence="1">The sequence shown here is derived from an EMBL/GenBank/DDBJ whole genome shotgun (WGS) entry which is preliminary data.</text>
</comment>